<dbReference type="PANTHER" id="PTHR43280">
    <property type="entry name" value="ARAC-FAMILY TRANSCRIPTIONAL REGULATOR"/>
    <property type="match status" value="1"/>
</dbReference>
<protein>
    <submittedName>
        <fullName evidence="5">Helix-turn-helix transcriptional regulator</fullName>
    </submittedName>
</protein>
<dbReference type="PANTHER" id="PTHR43280:SF32">
    <property type="entry name" value="TRANSCRIPTIONAL REGULATORY PROTEIN"/>
    <property type="match status" value="1"/>
</dbReference>
<evidence type="ECO:0000313" key="6">
    <source>
        <dbReference type="Proteomes" id="UP000823612"/>
    </source>
</evidence>
<dbReference type="SMART" id="SM00342">
    <property type="entry name" value="HTH_ARAC"/>
    <property type="match status" value="1"/>
</dbReference>
<dbReference type="InterPro" id="IPR018060">
    <property type="entry name" value="HTH_AraC"/>
</dbReference>
<evidence type="ECO:0000256" key="2">
    <source>
        <dbReference type="ARBA" id="ARBA00023125"/>
    </source>
</evidence>
<dbReference type="EMBL" id="JADIMZ010000033">
    <property type="protein sequence ID" value="MBO8432145.1"/>
    <property type="molecule type" value="Genomic_DNA"/>
</dbReference>
<name>A0A9D9DU38_9BACT</name>
<feature type="domain" description="HTH araC/xylS-type" evidence="4">
    <location>
        <begin position="195"/>
        <end position="300"/>
    </location>
</feature>
<dbReference type="GO" id="GO:0043565">
    <property type="term" value="F:sequence-specific DNA binding"/>
    <property type="evidence" value="ECO:0007669"/>
    <property type="project" value="InterPro"/>
</dbReference>
<proteinExistence type="predicted"/>
<keyword evidence="1" id="KW-0805">Transcription regulation</keyword>
<gene>
    <name evidence="5" type="ORF">IAB08_02470</name>
</gene>
<accession>A0A9D9DU38</accession>
<keyword evidence="2" id="KW-0238">DNA-binding</keyword>
<organism evidence="5 6">
    <name type="scientific">Candidatus Pullibacteroides excrementavium</name>
    <dbReference type="NCBI Taxonomy" id="2840905"/>
    <lineage>
        <taxon>Bacteria</taxon>
        <taxon>Pseudomonadati</taxon>
        <taxon>Bacteroidota</taxon>
        <taxon>Bacteroidia</taxon>
        <taxon>Bacteroidales</taxon>
        <taxon>Candidatus Pullibacteroides</taxon>
    </lineage>
</organism>
<dbReference type="PROSITE" id="PS01124">
    <property type="entry name" value="HTH_ARAC_FAMILY_2"/>
    <property type="match status" value="1"/>
</dbReference>
<evidence type="ECO:0000313" key="5">
    <source>
        <dbReference type="EMBL" id="MBO8432145.1"/>
    </source>
</evidence>
<dbReference type="Pfam" id="PF12833">
    <property type="entry name" value="HTH_18"/>
    <property type="match status" value="1"/>
</dbReference>
<keyword evidence="3" id="KW-0804">Transcription</keyword>
<dbReference type="SUPFAM" id="SSF46689">
    <property type="entry name" value="Homeodomain-like"/>
    <property type="match status" value="1"/>
</dbReference>
<evidence type="ECO:0000256" key="3">
    <source>
        <dbReference type="ARBA" id="ARBA00023163"/>
    </source>
</evidence>
<dbReference type="Gene3D" id="1.10.10.60">
    <property type="entry name" value="Homeodomain-like"/>
    <property type="match status" value="2"/>
</dbReference>
<sequence length="304" mass="35193">MVEKRILELDSVDKYNDLFGLETLHPLVSVVDLRKAARKPDGMQMNYGLYALYLKCTKACALRYGRRNYDYQEGTIVSFAPGQVVQVDMMDEELHPEVYGLLFHPDLIHGTSLGKNIRRYSFFSYSSNEALHLSEQEKGIFLDCLRRIGLELEHGSDRLSKTLISMNIELLLNYCMRFYERQFVTRDVPENDELSRFEQLLDEYFQSGKAEREGLPSVRYFADKVCLSPNYFGDMIKKETGKSPQEHIQEKVIDLAKEQIMGTGGTISQIAYSLGFQYPQHLSRMFKKKVGCTPNEYRVRIQKA</sequence>
<dbReference type="Proteomes" id="UP000823612">
    <property type="component" value="Unassembled WGS sequence"/>
</dbReference>
<dbReference type="AlphaFoldDB" id="A0A9D9DU38"/>
<dbReference type="InterPro" id="IPR009057">
    <property type="entry name" value="Homeodomain-like_sf"/>
</dbReference>
<reference evidence="5" key="1">
    <citation type="submission" date="2020-10" db="EMBL/GenBank/DDBJ databases">
        <authorList>
            <person name="Gilroy R."/>
        </authorList>
    </citation>
    <scope>NUCLEOTIDE SEQUENCE</scope>
    <source>
        <strain evidence="5">2889</strain>
    </source>
</reference>
<dbReference type="GO" id="GO:0003700">
    <property type="term" value="F:DNA-binding transcription factor activity"/>
    <property type="evidence" value="ECO:0007669"/>
    <property type="project" value="InterPro"/>
</dbReference>
<reference evidence="5" key="2">
    <citation type="journal article" date="2021" name="PeerJ">
        <title>Extensive microbial diversity within the chicken gut microbiome revealed by metagenomics and culture.</title>
        <authorList>
            <person name="Gilroy R."/>
            <person name="Ravi A."/>
            <person name="Getino M."/>
            <person name="Pursley I."/>
            <person name="Horton D.L."/>
            <person name="Alikhan N.F."/>
            <person name="Baker D."/>
            <person name="Gharbi K."/>
            <person name="Hall N."/>
            <person name="Watson M."/>
            <person name="Adriaenssens E.M."/>
            <person name="Foster-Nyarko E."/>
            <person name="Jarju S."/>
            <person name="Secka A."/>
            <person name="Antonio M."/>
            <person name="Oren A."/>
            <person name="Chaudhuri R.R."/>
            <person name="La Ragione R."/>
            <person name="Hildebrand F."/>
            <person name="Pallen M.J."/>
        </authorList>
    </citation>
    <scope>NUCLEOTIDE SEQUENCE</scope>
    <source>
        <strain evidence="5">2889</strain>
    </source>
</reference>
<evidence type="ECO:0000256" key="1">
    <source>
        <dbReference type="ARBA" id="ARBA00023015"/>
    </source>
</evidence>
<evidence type="ECO:0000259" key="4">
    <source>
        <dbReference type="PROSITE" id="PS01124"/>
    </source>
</evidence>
<comment type="caution">
    <text evidence="5">The sequence shown here is derived from an EMBL/GenBank/DDBJ whole genome shotgun (WGS) entry which is preliminary data.</text>
</comment>